<feature type="compositionally biased region" description="Gly residues" evidence="1">
    <location>
        <begin position="31"/>
        <end position="58"/>
    </location>
</feature>
<dbReference type="PROSITE" id="PS51318">
    <property type="entry name" value="TAT"/>
    <property type="match status" value="1"/>
</dbReference>
<dbReference type="AlphaFoldDB" id="A0A6S6NZC4"/>
<evidence type="ECO:0000313" key="2">
    <source>
        <dbReference type="EMBL" id="BCI52823.1"/>
    </source>
</evidence>
<organism evidence="2 3">
    <name type="scientific">Mycolicibacterium litorale</name>
    <dbReference type="NCBI Taxonomy" id="758802"/>
    <lineage>
        <taxon>Bacteria</taxon>
        <taxon>Bacillati</taxon>
        <taxon>Actinomycetota</taxon>
        <taxon>Actinomycetes</taxon>
        <taxon>Mycobacteriales</taxon>
        <taxon>Mycobacteriaceae</taxon>
        <taxon>Mycolicibacterium</taxon>
    </lineage>
</organism>
<name>A0A6S6NZC4_9MYCO</name>
<evidence type="ECO:0000313" key="3">
    <source>
        <dbReference type="Proteomes" id="UP000515734"/>
    </source>
</evidence>
<protein>
    <submittedName>
        <fullName evidence="2">Uncharacterized protein</fullName>
    </submittedName>
</protein>
<dbReference type="EMBL" id="AP023287">
    <property type="protein sequence ID" value="BCI52823.1"/>
    <property type="molecule type" value="Genomic_DNA"/>
</dbReference>
<accession>A0A6S6NZC4</accession>
<feature type="region of interest" description="Disordered" evidence="1">
    <location>
        <begin position="1"/>
        <end position="64"/>
    </location>
</feature>
<evidence type="ECO:0000256" key="1">
    <source>
        <dbReference type="SAM" id="MobiDB-lite"/>
    </source>
</evidence>
<reference evidence="2 3" key="1">
    <citation type="submission" date="2020-07" db="EMBL/GenBank/DDBJ databases">
        <title>Complete genome sequence of Mycolicibacterium litorale like strain isolated from cardiac implantable electronic device infection.</title>
        <authorList>
            <person name="Fukano H."/>
            <person name="Miyama H."/>
            <person name="Hoshino Y."/>
        </authorList>
    </citation>
    <scope>NUCLEOTIDE SEQUENCE [LARGE SCALE GENOMIC DNA]</scope>
    <source>
        <strain evidence="2 3">NIIDNTM18</strain>
    </source>
</reference>
<feature type="compositionally biased region" description="Polar residues" evidence="1">
    <location>
        <begin position="1"/>
        <end position="12"/>
    </location>
</feature>
<gene>
    <name evidence="2" type="ORF">NIIDNTM18_21010</name>
</gene>
<dbReference type="InterPro" id="IPR006311">
    <property type="entry name" value="TAT_signal"/>
</dbReference>
<dbReference type="Proteomes" id="UP000515734">
    <property type="component" value="Chromosome"/>
</dbReference>
<sequence>MISHTVPSGSTRPNRRGSLAGAAATAAAGAGRPGRGAGRGAPGRGEGPGRGPAPGTGRGVATSLTSDVAPGSLVVIFCSSILRAVDPRTAAQRGALAC</sequence>
<feature type="compositionally biased region" description="Low complexity" evidence="1">
    <location>
        <begin position="20"/>
        <end position="30"/>
    </location>
</feature>
<proteinExistence type="predicted"/>